<dbReference type="AlphaFoldDB" id="A0A183TX24"/>
<dbReference type="EMBL" id="UYWY01000452">
    <property type="protein sequence ID" value="VDM24878.1"/>
    <property type="molecule type" value="Genomic_DNA"/>
</dbReference>
<reference evidence="1 2" key="2">
    <citation type="submission" date="2018-11" db="EMBL/GenBank/DDBJ databases">
        <authorList>
            <consortium name="Pathogen Informatics"/>
        </authorList>
    </citation>
    <scope>NUCLEOTIDE SEQUENCE [LARGE SCALE GENOMIC DNA]</scope>
</reference>
<evidence type="ECO:0000313" key="3">
    <source>
        <dbReference type="WBParaSite" id="TCNE_0000079301-mRNA-1"/>
    </source>
</evidence>
<protein>
    <submittedName>
        <fullName evidence="3">KTSC domain-containing protein</fullName>
    </submittedName>
</protein>
<reference evidence="3" key="1">
    <citation type="submission" date="2016-06" db="UniProtKB">
        <authorList>
            <consortium name="WormBaseParasite"/>
        </authorList>
    </citation>
    <scope>IDENTIFICATION</scope>
</reference>
<organism evidence="2 3">
    <name type="scientific">Toxocara canis</name>
    <name type="common">Canine roundworm</name>
    <dbReference type="NCBI Taxonomy" id="6265"/>
    <lineage>
        <taxon>Eukaryota</taxon>
        <taxon>Metazoa</taxon>
        <taxon>Ecdysozoa</taxon>
        <taxon>Nematoda</taxon>
        <taxon>Chromadorea</taxon>
        <taxon>Rhabditida</taxon>
        <taxon>Spirurina</taxon>
        <taxon>Ascaridomorpha</taxon>
        <taxon>Ascaridoidea</taxon>
        <taxon>Toxocaridae</taxon>
        <taxon>Toxocara</taxon>
    </lineage>
</organism>
<proteinExistence type="predicted"/>
<dbReference type="WBParaSite" id="TCNE_0000079301-mRNA-1">
    <property type="protein sequence ID" value="TCNE_0000079301-mRNA-1"/>
    <property type="gene ID" value="TCNE_0000079301"/>
</dbReference>
<keyword evidence="2" id="KW-1185">Reference proteome</keyword>
<gene>
    <name evidence="1" type="ORF">TCNE_LOCUS794</name>
</gene>
<evidence type="ECO:0000313" key="1">
    <source>
        <dbReference type="EMBL" id="VDM24878.1"/>
    </source>
</evidence>
<sequence length="122" mass="13535">MAHGAVYEFLEDRRATIDGAKGLWYQIVHGRGMKLSQWLKKPHDSWCFGIAYRNTLKRRNGIRKTLSNSEFAARSDVDSAIAKTPWKAGEGKRAGRSGSQNVAADRRFYSELGGGISSDSSL</sequence>
<dbReference type="Proteomes" id="UP000050794">
    <property type="component" value="Unassembled WGS sequence"/>
</dbReference>
<evidence type="ECO:0000313" key="2">
    <source>
        <dbReference type="Proteomes" id="UP000050794"/>
    </source>
</evidence>
<name>A0A183TX24_TOXCA</name>
<accession>A0A183TX24</accession>